<dbReference type="SUPFAM" id="SSF103481">
    <property type="entry name" value="Multidrug resistance efflux transporter EmrE"/>
    <property type="match status" value="1"/>
</dbReference>
<feature type="transmembrane region" description="Helical" evidence="1">
    <location>
        <begin position="6"/>
        <end position="24"/>
    </location>
</feature>
<dbReference type="EMBL" id="MFIE01000023">
    <property type="protein sequence ID" value="OGF82292.1"/>
    <property type="molecule type" value="Genomic_DNA"/>
</dbReference>
<evidence type="ECO:0000259" key="2">
    <source>
        <dbReference type="Pfam" id="PF00892"/>
    </source>
</evidence>
<keyword evidence="1" id="KW-0472">Membrane</keyword>
<evidence type="ECO:0000256" key="1">
    <source>
        <dbReference type="SAM" id="Phobius"/>
    </source>
</evidence>
<feature type="transmembrane region" description="Helical" evidence="1">
    <location>
        <begin position="120"/>
        <end position="137"/>
    </location>
</feature>
<dbReference type="InterPro" id="IPR037185">
    <property type="entry name" value="EmrE-like"/>
</dbReference>
<proteinExistence type="predicted"/>
<feature type="transmembrane region" description="Helical" evidence="1">
    <location>
        <begin position="92"/>
        <end position="114"/>
    </location>
</feature>
<dbReference type="InterPro" id="IPR000620">
    <property type="entry name" value="EamA_dom"/>
</dbReference>
<comment type="caution">
    <text evidence="3">The sequence shown here is derived from an EMBL/GenBank/DDBJ whole genome shotgun (WGS) entry which is preliminary data.</text>
</comment>
<dbReference type="GO" id="GO:0016020">
    <property type="term" value="C:membrane"/>
    <property type="evidence" value="ECO:0007669"/>
    <property type="project" value="InterPro"/>
</dbReference>
<evidence type="ECO:0000313" key="4">
    <source>
        <dbReference type="Proteomes" id="UP000178684"/>
    </source>
</evidence>
<dbReference type="Proteomes" id="UP000178684">
    <property type="component" value="Unassembled WGS sequence"/>
</dbReference>
<feature type="transmembrane region" description="Helical" evidence="1">
    <location>
        <begin position="36"/>
        <end position="55"/>
    </location>
</feature>
<dbReference type="Gene3D" id="1.10.3730.20">
    <property type="match status" value="1"/>
</dbReference>
<dbReference type="Pfam" id="PF00892">
    <property type="entry name" value="EamA"/>
    <property type="match status" value="1"/>
</dbReference>
<keyword evidence="1" id="KW-0812">Transmembrane</keyword>
<protein>
    <recommendedName>
        <fullName evidence="2">EamA domain-containing protein</fullName>
    </recommendedName>
</protein>
<keyword evidence="1" id="KW-1133">Transmembrane helix</keyword>
<evidence type="ECO:0000313" key="3">
    <source>
        <dbReference type="EMBL" id="OGF82292.1"/>
    </source>
</evidence>
<gene>
    <name evidence="3" type="ORF">A3B18_03040</name>
</gene>
<accession>A0A1F5X323</accession>
<name>A0A1F5X323_9BACT</name>
<feature type="transmembrane region" description="Helical" evidence="1">
    <location>
        <begin position="61"/>
        <end position="85"/>
    </location>
</feature>
<dbReference type="AlphaFoldDB" id="A0A1F5X323"/>
<reference evidence="3 4" key="1">
    <citation type="journal article" date="2016" name="Nat. Commun.">
        <title>Thousands of microbial genomes shed light on interconnected biogeochemical processes in an aquifer system.</title>
        <authorList>
            <person name="Anantharaman K."/>
            <person name="Brown C.T."/>
            <person name="Hug L.A."/>
            <person name="Sharon I."/>
            <person name="Castelle C.J."/>
            <person name="Probst A.J."/>
            <person name="Thomas B.C."/>
            <person name="Singh A."/>
            <person name="Wilkins M.J."/>
            <person name="Karaoz U."/>
            <person name="Brodie E.L."/>
            <person name="Williams K.H."/>
            <person name="Hubbard S.S."/>
            <person name="Banfield J.F."/>
        </authorList>
    </citation>
    <scope>NUCLEOTIDE SEQUENCE [LARGE SCALE GENOMIC DNA]</scope>
</reference>
<organism evidence="3 4">
    <name type="scientific">Candidatus Giovannonibacteria bacterium RIFCSPLOWO2_01_FULL_46_13</name>
    <dbReference type="NCBI Taxonomy" id="1798352"/>
    <lineage>
        <taxon>Bacteria</taxon>
        <taxon>Candidatus Giovannoniibacteriota</taxon>
    </lineage>
</organism>
<feature type="domain" description="EamA" evidence="2">
    <location>
        <begin position="6"/>
        <end position="137"/>
    </location>
</feature>
<sequence length="138" mass="14656">MDRFAGFLFLATYIVAVGFGSFLQKFVMGKVSPYQLEVITALGMFVVSVPILFFVQKSLYLPILSAPLAILVGLLFATGSFVYVLAVSRLPVSIAAPVSIGYVVIAIALSAIFLKEPITLLKGIGIILTIAGVTILSI</sequence>